<keyword evidence="4" id="KW-0645">Protease</keyword>
<dbReference type="InterPro" id="IPR032799">
    <property type="entry name" value="TAXi_C"/>
</dbReference>
<evidence type="ECO:0000313" key="11">
    <source>
        <dbReference type="EMBL" id="KAH0466852.1"/>
    </source>
</evidence>
<dbReference type="GO" id="GO:0005576">
    <property type="term" value="C:extracellular region"/>
    <property type="evidence" value="ECO:0007669"/>
    <property type="project" value="UniProtKB-SubCell"/>
</dbReference>
<keyword evidence="3" id="KW-0964">Secreted</keyword>
<dbReference type="EMBL" id="JAGFBR010000005">
    <property type="protein sequence ID" value="KAH0466852.1"/>
    <property type="molecule type" value="Genomic_DNA"/>
</dbReference>
<dbReference type="FunFam" id="2.40.70.10:FF:000050">
    <property type="entry name" value="Aspartic proteinase CDR1"/>
    <property type="match status" value="1"/>
</dbReference>
<sequence>MAYSFYSFAIPLFIFLVATHLPILAWCSGSGFAVELIHRDSTKSPLYDPDSTPSSRIRAAAERSRSRAIYFRDAIHKARLSSSALPMDDANNFYSEITPNTFEYLMSFYLGTPAKKVLAIADTGSDLIWVQCIPCEECYTQSAPLFNPQSSSTYKTIPCNSISCSLLPQRSCRSSSQCDYQYGYGDKSIVEGYLSTETIGFDSTGGRAVQIPTILFGCTHHSNGTFDKNDAGLVGLGGGKLSLIRQLGSTIGNKFSYCLPLSTETSARSQLNFGSNAVVSGSNAITTPLISGSPDTFYFLSLENISVAGKTIAVGKPMQAKESAQGNIIIDSGTTFTLIDDNTLQSVESSVKSNISLPQVNDPNGVFNLCFDVSGIGASTQFPAITFQFSGGASVVLQLPNAFVEVGQNILCLAMISSGATADSINIFVATHLPILAWCSGNGFSVELIHRDSPKSPLYDPDSTPSSRIRAAAERSQSRAIYFRDAIHKARLSSSALPMDDANNFYSEITPNTFEYLMSFYLGTPAKKVLAIADTGTDLIWVQCIPCKECYNQSAPFFDPQSSSTYKTIPCNTVSCSLLPESNCGSSSQCDYQYGYGDKSIVEGYLSTETIGLDSTGGRAVQIPTILFGCTHQSNGTFDKNDAGLVGLGGGKLSLIRQLGSTIGDKFSYCLPLSTETSATSKLNFGSNAIVSGSNAIITPLISGSPDTFYFLSLEHIRVAGKTIAVGKPIQAKEFAQGNIIIDSGTTLTLIDDNTLQSVESSVKSSISLPQVNDPNGVFNLCFNVSGIGASTQFPEITFQFSGGASVVLQLPNAFVEAGQNILCLAMISSGATADSINIFVATPLPILVWCSNSGFSVELIHRDSPKSPLYEPDSTPSSRIRAAAERSRSRAIYFRDAIRKARLSSSALPMDDANNFYSEITPNTFEYLMSFYLGTPANKVLAIADTGSDLIWVQCDPCKECYTQSAPLFDPQSSSTYKTIPCNTDSCTLLPQSSCSSSSQCDYQYGYGDKSIVEGYLSTETIGFDSTGGRPVQIPTILFGCTHQSNGTFDKNDAGLVGLGGGKLSLIRQLGSTIGSKFSYCLPSSTETSATSQLNFGSNADISGSNAITTPLISGSPDTFYFLSLEHISVAGKTVAVGKPMQAKESAPGNIIIDSGTTLTLIDDNTLQSVESSVKSNISLPQVKDPNGVFNLCFDVSGTGASAQLPEITFEFSGGASVVLQKPNAFVEAGKNILCLAMISSGATADSINIFDMAHSFYSFAISLIILLVATPLPILVWCSNSGFSVELIHRDSPKSPLYEQDSTPSSRIRAAAERSRSRAIYFRDAIRKARMSSSALPMDDANNFYSDITPNTFEYLMSFYLGTPANKVLAIADTGSDLIWVQCVPCKECYTQSAPLFDPQSSSTYKTIPCNTDSCSLLPQSSCGSSSQCDYQYGYGDKSIVEGYLSTETIGFDSTGGRPVQIPTILFGCTHQSNGTFDKNDAGLVGLGGGKLSLIRQLGSTIGSKFSYCLPSSTQTSATSQLNFGSNAVVSGSNAITTPLISGSPDTFYFLSLEHISVAGKIIAVGNPMNEKESAQGNIIIDSGTTLTLIDDNTLQSVESNVKSSISLPQVKDPNGVFNLCFDVSGTGASVQFPEITFQFSGGASVVLQQSNAFIDAGQNILCLALRYGTLFILFYNISVHSLCCHTPSKSSMVFGFSIELIHRDSPKSPLHDPNSTPSSRIRAAAERSRSHAIYFRDAIRKAHLSSSALPMDDASNFFSEITPNTYEYLMSFYLGTPANKILVIADTGSDLIWVQCVPCKECYPQSAPLFDPQSSSSYKTIACNTDSCSILPQSNCSSSSQCYYQYGYGDKSIVEGILSTETIGFDSTGGRPVQIPTTLFGCTHQSNGTFDKNDAGLVGLGGGKLSLIRQLGSTIGSKFSYCLPSSTQTTTTSQLNFGSNAIVSASNAVTTPLISGSPDTFYFLSLEHISVAGKTITVGKPMQAKESSQGNIIIDSGTTLTLIDENTLQSIESNIKSSISLPQVKDPNGVFNLCFDVSGTRASMQFPEITFQFYGGASVVLQQPNAFVEAGQNILCLAIISKMTHSSYCFAIFLLILSAVIHLPNLVWCTSGGFSVELIHRDSPKSPLYDPSSTPSSRIRAAAERSRSRAIYFRDAIRKARLSSSALPMDDASNFYSEITPNTFEYLMSFYLGTPANKILAIADTGSDLIWVQCVPCKECYPQSAPLFDPQSSSSYKTISCNTDSCSILPQSSCSSSSQCYYQYGYGDKSIVEGILSTETIGFDSTGGRTVQIPTTLFGCTHQSNGTFDKNDAGLVGLGGGKLSLIRQLGSTIGNKFSYCLPSSTQTSATSQLNFGSNAIVSSSNAVTTPLISGSPDTFYFLNLEHISVAGKTVVVGKPMQAKGSTQGNIIIDSGTTLTLIDDNTLQSVESNVKSSINLPQVKDPNGVFNLCFDVSGTGASAQFPEITFEFSGGASVVLQQPNAFVEAEQNILCLAMISSGTIADSINIFGNIAQQNFHIGYDLATMQLTFAPTNCATM</sequence>
<evidence type="ECO:0000259" key="10">
    <source>
        <dbReference type="PROSITE" id="PS51767"/>
    </source>
</evidence>
<proteinExistence type="inferred from homology"/>
<dbReference type="GO" id="GO:0004190">
    <property type="term" value="F:aspartic-type endopeptidase activity"/>
    <property type="evidence" value="ECO:0007669"/>
    <property type="project" value="UniProtKB-KW"/>
</dbReference>
<evidence type="ECO:0000256" key="7">
    <source>
        <dbReference type="ARBA" id="ARBA00022801"/>
    </source>
</evidence>
<evidence type="ECO:0000256" key="3">
    <source>
        <dbReference type="ARBA" id="ARBA00022525"/>
    </source>
</evidence>
<keyword evidence="6" id="KW-0064">Aspartyl protease</keyword>
<dbReference type="Pfam" id="PF14541">
    <property type="entry name" value="TAXi_C"/>
    <property type="match status" value="6"/>
</dbReference>
<keyword evidence="8" id="KW-0325">Glycoprotein</keyword>
<keyword evidence="7" id="KW-0378">Hydrolase</keyword>
<feature type="domain" description="Peptidase A1" evidence="10">
    <location>
        <begin position="2189"/>
        <end position="2535"/>
    </location>
</feature>
<evidence type="ECO:0000256" key="4">
    <source>
        <dbReference type="ARBA" id="ARBA00022670"/>
    </source>
</evidence>
<evidence type="ECO:0000256" key="8">
    <source>
        <dbReference type="ARBA" id="ARBA00023180"/>
    </source>
</evidence>
<evidence type="ECO:0000313" key="12">
    <source>
        <dbReference type="Proteomes" id="UP000775213"/>
    </source>
</evidence>
<dbReference type="Gene3D" id="2.40.70.10">
    <property type="entry name" value="Acid Proteases"/>
    <property type="match status" value="12"/>
</dbReference>
<dbReference type="InterPro" id="IPR001969">
    <property type="entry name" value="Aspartic_peptidase_AS"/>
</dbReference>
<comment type="similarity">
    <text evidence="2">Belongs to the peptidase A1 family.</text>
</comment>
<reference evidence="11 12" key="1">
    <citation type="journal article" date="2021" name="Hortic Res">
        <title>Chromosome-scale assembly of the Dendrobium chrysotoxum genome enhances the understanding of orchid evolution.</title>
        <authorList>
            <person name="Zhang Y."/>
            <person name="Zhang G.Q."/>
            <person name="Zhang D."/>
            <person name="Liu X.D."/>
            <person name="Xu X.Y."/>
            <person name="Sun W.H."/>
            <person name="Yu X."/>
            <person name="Zhu X."/>
            <person name="Wang Z.W."/>
            <person name="Zhao X."/>
            <person name="Zhong W.Y."/>
            <person name="Chen H."/>
            <person name="Yin W.L."/>
            <person name="Huang T."/>
            <person name="Niu S.C."/>
            <person name="Liu Z.J."/>
        </authorList>
    </citation>
    <scope>NUCLEOTIDE SEQUENCE [LARGE SCALE GENOMIC DNA]</scope>
    <source>
        <strain evidence="11">Lindl</strain>
    </source>
</reference>
<dbReference type="InterPro" id="IPR051708">
    <property type="entry name" value="Plant_Aspart_Prot_A1"/>
</dbReference>
<dbReference type="FunFam" id="2.40.70.10:FF:000016">
    <property type="entry name" value="Probable aspartic protease At2g35615"/>
    <property type="match status" value="6"/>
</dbReference>
<dbReference type="PROSITE" id="PS00141">
    <property type="entry name" value="ASP_PROTEASE"/>
    <property type="match status" value="6"/>
</dbReference>
<dbReference type="PROSITE" id="PS51767">
    <property type="entry name" value="PEPTIDASE_A1"/>
    <property type="match status" value="6"/>
</dbReference>
<feature type="chain" id="PRO_5043809644" description="Peptidase A1 domain-containing protein" evidence="9">
    <location>
        <begin position="28"/>
        <end position="2542"/>
    </location>
</feature>
<comment type="subcellular location">
    <subcellularLocation>
        <location evidence="1">Secreted</location>
    </subcellularLocation>
</comment>
<accession>A0AAV7HEX6</accession>
<evidence type="ECO:0000256" key="6">
    <source>
        <dbReference type="ARBA" id="ARBA00022750"/>
    </source>
</evidence>
<feature type="signal peptide" evidence="9">
    <location>
        <begin position="1"/>
        <end position="27"/>
    </location>
</feature>
<evidence type="ECO:0000256" key="5">
    <source>
        <dbReference type="ARBA" id="ARBA00022729"/>
    </source>
</evidence>
<dbReference type="CDD" id="cd05476">
    <property type="entry name" value="pepsin_A_like_plant"/>
    <property type="match status" value="6"/>
</dbReference>
<evidence type="ECO:0000256" key="9">
    <source>
        <dbReference type="SAM" id="SignalP"/>
    </source>
</evidence>
<dbReference type="InterPro" id="IPR033121">
    <property type="entry name" value="PEPTIDASE_A1"/>
</dbReference>
<feature type="domain" description="Peptidase A1" evidence="10">
    <location>
        <begin position="516"/>
        <end position="884"/>
    </location>
</feature>
<feature type="domain" description="Peptidase A1" evidence="10">
    <location>
        <begin position="928"/>
        <end position="1271"/>
    </location>
</feature>
<dbReference type="InterPro" id="IPR034161">
    <property type="entry name" value="Pepsin-like_plant"/>
</dbReference>
<dbReference type="InterPro" id="IPR032861">
    <property type="entry name" value="TAXi_N"/>
</dbReference>
<feature type="domain" description="Peptidase A1" evidence="10">
    <location>
        <begin position="1771"/>
        <end position="2118"/>
    </location>
</feature>
<keyword evidence="5 9" id="KW-0732">Signal</keyword>
<dbReference type="InterPro" id="IPR021109">
    <property type="entry name" value="Peptidase_aspartic_dom_sf"/>
</dbReference>
<dbReference type="Pfam" id="PF14543">
    <property type="entry name" value="TAXi_N"/>
    <property type="match status" value="6"/>
</dbReference>
<comment type="caution">
    <text evidence="11">The sequence shown here is derived from an EMBL/GenBank/DDBJ whole genome shotgun (WGS) entry which is preliminary data.</text>
</comment>
<evidence type="ECO:0000256" key="2">
    <source>
        <dbReference type="ARBA" id="ARBA00007447"/>
    </source>
</evidence>
<feature type="domain" description="Peptidase A1" evidence="10">
    <location>
        <begin position="104"/>
        <end position="447"/>
    </location>
</feature>
<feature type="domain" description="Peptidase A1" evidence="10">
    <location>
        <begin position="1357"/>
        <end position="1700"/>
    </location>
</feature>
<gene>
    <name evidence="11" type="ORF">IEQ34_004090</name>
</gene>
<dbReference type="Proteomes" id="UP000775213">
    <property type="component" value="Unassembled WGS sequence"/>
</dbReference>
<dbReference type="SUPFAM" id="SSF50630">
    <property type="entry name" value="Acid proteases"/>
    <property type="match status" value="6"/>
</dbReference>
<protein>
    <recommendedName>
        <fullName evidence="10">Peptidase A1 domain-containing protein</fullName>
    </recommendedName>
</protein>
<dbReference type="GO" id="GO:0006508">
    <property type="term" value="P:proteolysis"/>
    <property type="evidence" value="ECO:0007669"/>
    <property type="project" value="UniProtKB-KW"/>
</dbReference>
<dbReference type="PANTHER" id="PTHR47967:SF128">
    <property type="entry name" value="ASPARTIC PROTEINASE CDR1-LIKE"/>
    <property type="match status" value="1"/>
</dbReference>
<dbReference type="PANTHER" id="PTHR47967">
    <property type="entry name" value="OS07G0603500 PROTEIN-RELATED"/>
    <property type="match status" value="1"/>
</dbReference>
<evidence type="ECO:0000256" key="1">
    <source>
        <dbReference type="ARBA" id="ARBA00004613"/>
    </source>
</evidence>
<name>A0AAV7HEX6_DENCH</name>
<keyword evidence="12" id="KW-1185">Reference proteome</keyword>
<organism evidence="11 12">
    <name type="scientific">Dendrobium chrysotoxum</name>
    <name type="common">Orchid</name>
    <dbReference type="NCBI Taxonomy" id="161865"/>
    <lineage>
        <taxon>Eukaryota</taxon>
        <taxon>Viridiplantae</taxon>
        <taxon>Streptophyta</taxon>
        <taxon>Embryophyta</taxon>
        <taxon>Tracheophyta</taxon>
        <taxon>Spermatophyta</taxon>
        <taxon>Magnoliopsida</taxon>
        <taxon>Liliopsida</taxon>
        <taxon>Asparagales</taxon>
        <taxon>Orchidaceae</taxon>
        <taxon>Epidendroideae</taxon>
        <taxon>Malaxideae</taxon>
        <taxon>Dendrobiinae</taxon>
        <taxon>Dendrobium</taxon>
    </lineage>
</organism>